<dbReference type="EMBL" id="JACIIJ010000012">
    <property type="protein sequence ID" value="MBB6223847.1"/>
    <property type="molecule type" value="Genomic_DNA"/>
</dbReference>
<comment type="caution">
    <text evidence="2">The sequence shown here is derived from an EMBL/GenBank/DDBJ whole genome shotgun (WGS) entry which is preliminary data.</text>
</comment>
<organism evidence="2 3">
    <name type="scientific">Rhizobium leguminosarum</name>
    <dbReference type="NCBI Taxonomy" id="384"/>
    <lineage>
        <taxon>Bacteria</taxon>
        <taxon>Pseudomonadati</taxon>
        <taxon>Pseudomonadota</taxon>
        <taxon>Alphaproteobacteria</taxon>
        <taxon>Hyphomicrobiales</taxon>
        <taxon>Rhizobiaceae</taxon>
        <taxon>Rhizobium/Agrobacterium group</taxon>
        <taxon>Rhizobium</taxon>
    </lineage>
</organism>
<dbReference type="Proteomes" id="UP000517187">
    <property type="component" value="Unassembled WGS sequence"/>
</dbReference>
<sequence length="192" mass="20125">MRNSYIILAAIITALLETSASAQQAQGCSFDTQCKGDRICENGMCISPSSRGSTPVNNGAQPPQNQTMDAEREYVGINLGWCMGDWGHNEGAQEAINYINTAVSAGYASQVGAVVGIINNLPGGLGAGIAGETLKRPPIMDAAKALVQVSPDLAVQLALTCQAHNGAGRNRLSSRPDLVAAFLKGEIPNLWR</sequence>
<accession>A0A7W9ZW16</accession>
<feature type="signal peptide" evidence="1">
    <location>
        <begin position="1"/>
        <end position="22"/>
    </location>
</feature>
<evidence type="ECO:0000313" key="2">
    <source>
        <dbReference type="EMBL" id="MBB6223847.1"/>
    </source>
</evidence>
<feature type="chain" id="PRO_5031536342" evidence="1">
    <location>
        <begin position="23"/>
        <end position="192"/>
    </location>
</feature>
<keyword evidence="1" id="KW-0732">Signal</keyword>
<protein>
    <submittedName>
        <fullName evidence="2">Uncharacterized protein</fullName>
    </submittedName>
</protein>
<proteinExistence type="predicted"/>
<gene>
    <name evidence="2" type="ORF">GGE66_004843</name>
</gene>
<dbReference type="RefSeq" id="WP_184696330.1">
    <property type="nucleotide sequence ID" value="NZ_JACIIJ010000012.1"/>
</dbReference>
<name>A0A7W9ZW16_RHILE</name>
<dbReference type="AlphaFoldDB" id="A0A7W9ZW16"/>
<reference evidence="2 3" key="1">
    <citation type="submission" date="2020-08" db="EMBL/GenBank/DDBJ databases">
        <title>Genomic Encyclopedia of Type Strains, Phase IV (KMG-V): Genome sequencing to study the core and pangenomes of soil and plant-associated prokaryotes.</title>
        <authorList>
            <person name="Whitman W."/>
        </authorList>
    </citation>
    <scope>NUCLEOTIDE SEQUENCE [LARGE SCALE GENOMIC DNA]</scope>
    <source>
        <strain evidence="2 3">SEMIA 4011</strain>
    </source>
</reference>
<evidence type="ECO:0000256" key="1">
    <source>
        <dbReference type="SAM" id="SignalP"/>
    </source>
</evidence>
<evidence type="ECO:0000313" key="3">
    <source>
        <dbReference type="Proteomes" id="UP000517187"/>
    </source>
</evidence>